<keyword evidence="5" id="KW-0325">Glycoprotein</keyword>
<evidence type="ECO:0000256" key="2">
    <source>
        <dbReference type="ARBA" id="ARBA00022512"/>
    </source>
</evidence>
<evidence type="ECO:0000259" key="8">
    <source>
        <dbReference type="Pfam" id="PF01030"/>
    </source>
</evidence>
<comment type="subcellular location">
    <subcellularLocation>
        <location evidence="1">Secreted</location>
        <location evidence="1">Cell wall</location>
    </subcellularLocation>
</comment>
<keyword evidence="4 7" id="KW-0732">Signal</keyword>
<gene>
    <name evidence="9" type="ORF">QWZ15_06495</name>
</gene>
<feature type="domain" description="Receptor L-domain" evidence="8">
    <location>
        <begin position="208"/>
        <end position="294"/>
    </location>
</feature>
<dbReference type="InterPro" id="IPR051648">
    <property type="entry name" value="CWI-Assembly_Regulator"/>
</dbReference>
<evidence type="ECO:0000256" key="7">
    <source>
        <dbReference type="SAM" id="SignalP"/>
    </source>
</evidence>
<feature type="chain" id="PRO_5046823591" description="Receptor L-domain domain-containing protein" evidence="7">
    <location>
        <begin position="24"/>
        <end position="522"/>
    </location>
</feature>
<dbReference type="PANTHER" id="PTHR31018:SF3">
    <property type="entry name" value="RECEPTOR PROTEIN-TYROSINE KINASE"/>
    <property type="match status" value="1"/>
</dbReference>
<dbReference type="PANTHER" id="PTHR31018">
    <property type="entry name" value="SPORULATION-SPECIFIC PROTEIN-RELATED"/>
    <property type="match status" value="1"/>
</dbReference>
<proteinExistence type="predicted"/>
<keyword evidence="10" id="KW-1185">Reference proteome</keyword>
<evidence type="ECO:0000256" key="1">
    <source>
        <dbReference type="ARBA" id="ARBA00004191"/>
    </source>
</evidence>
<dbReference type="EMBL" id="JAUFQS010000006">
    <property type="protein sequence ID" value="MDN3687468.1"/>
    <property type="molecule type" value="Genomic_DNA"/>
</dbReference>
<keyword evidence="3" id="KW-0964">Secreted</keyword>
<evidence type="ECO:0000256" key="3">
    <source>
        <dbReference type="ARBA" id="ARBA00022525"/>
    </source>
</evidence>
<dbReference type="InterPro" id="IPR036941">
    <property type="entry name" value="Rcpt_L-dom_sf"/>
</dbReference>
<accession>A0ABT8C6P2</accession>
<organism evidence="9 10">
    <name type="scientific">Cyclobacterium jeungdonense</name>
    <dbReference type="NCBI Taxonomy" id="708087"/>
    <lineage>
        <taxon>Bacteria</taxon>
        <taxon>Pseudomonadati</taxon>
        <taxon>Bacteroidota</taxon>
        <taxon>Cytophagia</taxon>
        <taxon>Cytophagales</taxon>
        <taxon>Cyclobacteriaceae</taxon>
        <taxon>Cyclobacterium</taxon>
    </lineage>
</organism>
<protein>
    <recommendedName>
        <fullName evidence="8">Receptor L-domain domain-containing protein</fullName>
    </recommendedName>
</protein>
<evidence type="ECO:0000256" key="6">
    <source>
        <dbReference type="SAM" id="MobiDB-lite"/>
    </source>
</evidence>
<sequence>MKNFPFSSLLAGVVMFLSGASCTPDPTPVAKPSAEISLSIDLDKPVQSSVNGRITSERLQEVESIWVAIEDANGMLEGFPKKFDDFVLDGNTIRFEIFNLPIGRYQLTKLWLEDARGEVIYATPLEGSPLSSAITEVLPIQFEATTNNINSVTAESLSTKGYSPEDFGLNATEVMFREELACDGGTFEGSVHLLSQKMIEDFGALCYTKIVGDINIIDHQETIDLSPLNSIREIEGDLIIRKNTNLTSLNGLENLSKVGWLLIAENESLNSLQGLQNLREVKSKLYIQNNPQIANLEGLENLKSVKETLRIFNIPGLINLNGLNNLNNCHSLEIIGNENLTSIEELKQLTETADINLADNPKLESFWRIINQFQEIEALRLSGLEIDNFENKIPENFEITSLLSLRNIIGLKNLKGLPIIKELTTSLEIADNPNLESLEGLGNLLSIGVKLYIDGNPQLKSLNGLENLETVGEIIQIGSNENLVDFCALKKINTGNSNRQPNVTGNAHNPDLNNLSDENCSN</sequence>
<evidence type="ECO:0000313" key="9">
    <source>
        <dbReference type="EMBL" id="MDN3687468.1"/>
    </source>
</evidence>
<dbReference type="Gene3D" id="3.80.20.20">
    <property type="entry name" value="Receptor L-domain"/>
    <property type="match status" value="3"/>
</dbReference>
<dbReference type="RefSeq" id="WP_163385246.1">
    <property type="nucleotide sequence ID" value="NZ_JAUFQS010000006.1"/>
</dbReference>
<dbReference type="Pfam" id="PF01030">
    <property type="entry name" value="Recep_L_domain"/>
    <property type="match status" value="1"/>
</dbReference>
<dbReference type="Proteomes" id="UP001236663">
    <property type="component" value="Unassembled WGS sequence"/>
</dbReference>
<feature type="signal peptide" evidence="7">
    <location>
        <begin position="1"/>
        <end position="23"/>
    </location>
</feature>
<name>A0ABT8C6P2_9BACT</name>
<comment type="caution">
    <text evidence="9">The sequence shown here is derived from an EMBL/GenBank/DDBJ whole genome shotgun (WGS) entry which is preliminary data.</text>
</comment>
<evidence type="ECO:0000256" key="5">
    <source>
        <dbReference type="ARBA" id="ARBA00023180"/>
    </source>
</evidence>
<feature type="region of interest" description="Disordered" evidence="6">
    <location>
        <begin position="497"/>
        <end position="522"/>
    </location>
</feature>
<dbReference type="SUPFAM" id="SSF52058">
    <property type="entry name" value="L domain-like"/>
    <property type="match status" value="3"/>
</dbReference>
<dbReference type="PROSITE" id="PS51257">
    <property type="entry name" value="PROKAR_LIPOPROTEIN"/>
    <property type="match status" value="1"/>
</dbReference>
<evidence type="ECO:0000313" key="10">
    <source>
        <dbReference type="Proteomes" id="UP001236663"/>
    </source>
</evidence>
<reference evidence="10" key="1">
    <citation type="journal article" date="2019" name="Int. J. Syst. Evol. Microbiol.">
        <title>The Global Catalogue of Microorganisms (GCM) 10K type strain sequencing project: providing services to taxonomists for standard genome sequencing and annotation.</title>
        <authorList>
            <consortium name="The Broad Institute Genomics Platform"/>
            <consortium name="The Broad Institute Genome Sequencing Center for Infectious Disease"/>
            <person name="Wu L."/>
            <person name="Ma J."/>
        </authorList>
    </citation>
    <scope>NUCLEOTIDE SEQUENCE [LARGE SCALE GENOMIC DNA]</scope>
    <source>
        <strain evidence="10">CECT 7706</strain>
    </source>
</reference>
<evidence type="ECO:0000256" key="4">
    <source>
        <dbReference type="ARBA" id="ARBA00022729"/>
    </source>
</evidence>
<dbReference type="InterPro" id="IPR000494">
    <property type="entry name" value="Rcpt_L-dom"/>
</dbReference>
<keyword evidence="2" id="KW-0134">Cell wall</keyword>